<protein>
    <submittedName>
        <fullName evidence="2">GNAT family N-acetyltransferase</fullName>
    </submittedName>
</protein>
<organism evidence="2 3">
    <name type="scientific">Aromatoleum buckelii</name>
    <dbReference type="NCBI Taxonomy" id="200254"/>
    <lineage>
        <taxon>Bacteria</taxon>
        <taxon>Pseudomonadati</taxon>
        <taxon>Pseudomonadota</taxon>
        <taxon>Betaproteobacteria</taxon>
        <taxon>Rhodocyclales</taxon>
        <taxon>Rhodocyclaceae</taxon>
        <taxon>Aromatoleum</taxon>
    </lineage>
</organism>
<evidence type="ECO:0000259" key="1">
    <source>
        <dbReference type="PROSITE" id="PS51186"/>
    </source>
</evidence>
<keyword evidence="3" id="KW-1185">Reference proteome</keyword>
<dbReference type="PANTHER" id="PTHR43792:SF1">
    <property type="entry name" value="N-ACETYLTRANSFERASE DOMAIN-CONTAINING PROTEIN"/>
    <property type="match status" value="1"/>
</dbReference>
<dbReference type="Proteomes" id="UP000601990">
    <property type="component" value="Unassembled WGS sequence"/>
</dbReference>
<evidence type="ECO:0000313" key="2">
    <source>
        <dbReference type="EMBL" id="NMF92268.1"/>
    </source>
</evidence>
<gene>
    <name evidence="2" type="ORF">GO608_02845</name>
</gene>
<feature type="domain" description="N-acetyltransferase" evidence="1">
    <location>
        <begin position="24"/>
        <end position="180"/>
    </location>
</feature>
<dbReference type="Pfam" id="PF13302">
    <property type="entry name" value="Acetyltransf_3"/>
    <property type="match status" value="1"/>
</dbReference>
<dbReference type="EMBL" id="WTVH01000003">
    <property type="protein sequence ID" value="NMF92268.1"/>
    <property type="molecule type" value="Genomic_DNA"/>
</dbReference>
<proteinExistence type="predicted"/>
<name>A0ABX1MWZ1_9RHOO</name>
<comment type="caution">
    <text evidence="2">The sequence shown here is derived from an EMBL/GenBank/DDBJ whole genome shotgun (WGS) entry which is preliminary data.</text>
</comment>
<evidence type="ECO:0000313" key="3">
    <source>
        <dbReference type="Proteomes" id="UP000601990"/>
    </source>
</evidence>
<dbReference type="PROSITE" id="PS51186">
    <property type="entry name" value="GNAT"/>
    <property type="match status" value="1"/>
</dbReference>
<dbReference type="InterPro" id="IPR051531">
    <property type="entry name" value="N-acetyltransferase"/>
</dbReference>
<dbReference type="Gene3D" id="3.40.630.30">
    <property type="match status" value="1"/>
</dbReference>
<dbReference type="InterPro" id="IPR000182">
    <property type="entry name" value="GNAT_dom"/>
</dbReference>
<dbReference type="InterPro" id="IPR016181">
    <property type="entry name" value="Acyl_CoA_acyltransferase"/>
</dbReference>
<dbReference type="PANTHER" id="PTHR43792">
    <property type="entry name" value="GNAT FAMILY, PUTATIVE (AFU_ORTHOLOGUE AFUA_3G00765)-RELATED-RELATED"/>
    <property type="match status" value="1"/>
</dbReference>
<reference evidence="2" key="1">
    <citation type="submission" date="2019-12" db="EMBL/GenBank/DDBJ databases">
        <title>Comparative genomics gives insights into the taxonomy of the Azoarcus-Aromatoleum group and reveals separate origins of nif in the plant-associated Azoarcus and non-plant-associated Aromatoleum sub-groups.</title>
        <authorList>
            <person name="Lafos M."/>
            <person name="Maluk M."/>
            <person name="Batista M."/>
            <person name="Junghare M."/>
            <person name="Carmona M."/>
            <person name="Faoro H."/>
            <person name="Cruz L.M."/>
            <person name="Battistoni F."/>
            <person name="De Souza E."/>
            <person name="Pedrosa F."/>
            <person name="Chen W.-M."/>
            <person name="Poole P.S."/>
            <person name="Dixon R.A."/>
            <person name="James E.K."/>
        </authorList>
    </citation>
    <scope>NUCLEOTIDE SEQUENCE</scope>
    <source>
        <strain evidence="2">U120</strain>
    </source>
</reference>
<accession>A0ABX1MWZ1</accession>
<sequence length="180" mass="20669">MKDTRPMPTISPFLVPDRIESERLVLRTFRADDWPFLHEHYSDAESTRFTFRRALSEGDSWYAMANMVGHWQLRGYGPYAVEEKATGNVLGAVGLWYPKDWPEPEIKWALTRRYWGKGYASEAARAVQAMAKEHLPDVSLISFIHAENAASIALALAVGATFEKEMPFRGATWHIYRHPR</sequence>
<dbReference type="SUPFAM" id="SSF55729">
    <property type="entry name" value="Acyl-CoA N-acyltransferases (Nat)"/>
    <property type="match status" value="1"/>
</dbReference>